<accession>A0AAV5JDM8</accession>
<name>A0AAV5JDM8_9ROSI</name>
<proteinExistence type="predicted"/>
<comment type="caution">
    <text evidence="2">The sequence shown here is derived from an EMBL/GenBank/DDBJ whole genome shotgun (WGS) entry which is preliminary data.</text>
</comment>
<dbReference type="EMBL" id="BPVZ01000029">
    <property type="protein sequence ID" value="GKV08515.1"/>
    <property type="molecule type" value="Genomic_DNA"/>
</dbReference>
<feature type="compositionally biased region" description="Polar residues" evidence="1">
    <location>
        <begin position="928"/>
        <end position="940"/>
    </location>
</feature>
<feature type="region of interest" description="Disordered" evidence="1">
    <location>
        <begin position="784"/>
        <end position="838"/>
    </location>
</feature>
<dbReference type="PANTHER" id="PTHR35767">
    <property type="entry name" value="HAPLESS PROTEIN"/>
    <property type="match status" value="1"/>
</dbReference>
<feature type="compositionally biased region" description="Polar residues" evidence="1">
    <location>
        <begin position="210"/>
        <end position="221"/>
    </location>
</feature>
<feature type="region of interest" description="Disordered" evidence="1">
    <location>
        <begin position="204"/>
        <end position="241"/>
    </location>
</feature>
<sequence length="1450" mass="158491">MLSIENPPPDPPFPCQLKSGSDDQIEKASHNLPLPEVDLLKQPPLHLTPPSKFSIRLRSRITCCLWFSSTWGLTHGIPQTCPFVGRGFCFCSCSCSSSWALLPMIMSSDYVFCARSKDIKKSWPFSFKNLQLCLKHGVKDPLPPFQHLDTVRNPSSTGCTGEDQNTNKFDGSSHHMVLESSNDSQSIHNLEIICVDNNSSCRSGGENDNDFPSTSVSQSEIESVPFDKPSKSPLGTDTSVEASAEVEATIPSKSLRTENTVRSSGKKCRYIVKFGANSDRSLTEDIAPNFSLVSVSMASQVCPVCKTFSSSSNTTMNAHMDQCLSVESTPKWTVDSKLTRHRIKSRKTRLMVDIYTTAKHCTLEELDKRNGTSWATGFSMPVQNSEKLEASDERKKHVRASPVPLEDDADVGTVYVDANGTKVRILSKFNESLSTSKLREDLERKKSLKGGKRSKFFSRKKKRRHEFKHLKHLKHSTQSRKFLSQKAPASKMVGDQDGYCAMETTLKDEEHWIRNEIKSSWSGNLGKRVCSKRTGIARKVKCQDSLQPLFCKWHVSSDLPAQTDQAGFADPVVKRNGKFKTLYENLLSSPENSGRTDKHLNESQAIDEAEHSCSRKRVRSPLIEAKVANKGEMCSPAVKRNKNQLSEDVHCTDESQVLRPPNFASSLSNKTIGIEASSDPDSPLDSSSSPAISPYVFSSKFITIPSLKKNSLSTSSRSSVVAPTPNSVKNCSITKKGRLHFLEEIDEVPQAWEREVEQQQRESVSTCRRDETIALKSSEPASCYSDHYEGGNSDSSVSADDDILDNFDGSESVEEMVTSPSKSSETKCHNLSDPSKSRSNCLRTIEAYNRALCGDEALPDAIGSSFIDRREMFSTDEVGHDMIGNAHVGAELMNSEAAQGDIFPEVDPIPIPGPPGSFLPSPRAMNSDDFQGNSSLTTSRAQSSQDLLDLVDGDSSDSPVSAASTISNPIATKSDLRYSESLTSAGAALVEEKIVSGFSSTNTRPPVENAIMVMQTSTVPERAFDGEKNRVHRIFVEKRPFILKNDDQPCCCQRKEKSSQGIALNFQQSPLLKRRAMASVTMPAMEMKMDTSPNIGPNNLDVKPGAFSLSSSTSSVPQKVVLPAMRPLASPTPSKGCMDAGVKYPGQADCESASPSCSTPVLRLMGKDLMVANKDDASVPVGQSQQCRPSNHFPTSGISQGIIRNQDCQSFRHRVPLDSSTFGQLPHNMVGPSFDVRLSNSYAYLETAGTPQIPEISVARFQDQCMEHGFSTFMEPYKCESNYISPTRQNKPKAKVGLPSTCATGKFTSLDCQEKYSDPAASIKEIIVLDGAPENETSTAADIAKHYEGLRGSQLMLPGVSIAIATSDGLRHVNPFSCYQSKESTYLGKPQGGSNTSFRSVPLGQANTSADRWGCTTSEGSGVLHGSPFVAALPSTGHLTPSLYYPPSLS</sequence>
<feature type="region of interest" description="Disordered" evidence="1">
    <location>
        <begin position="909"/>
        <end position="944"/>
    </location>
</feature>
<feature type="compositionally biased region" description="Polar residues" evidence="1">
    <location>
        <begin position="154"/>
        <end position="170"/>
    </location>
</feature>
<gene>
    <name evidence="2" type="ORF">SLEP1_g20133</name>
</gene>
<evidence type="ECO:0000256" key="1">
    <source>
        <dbReference type="SAM" id="MobiDB-lite"/>
    </source>
</evidence>
<dbReference type="PANTHER" id="PTHR35767:SF1">
    <property type="entry name" value="HAPLESS PROTEIN"/>
    <property type="match status" value="1"/>
</dbReference>
<organism evidence="2 3">
    <name type="scientific">Rubroshorea leprosula</name>
    <dbReference type="NCBI Taxonomy" id="152421"/>
    <lineage>
        <taxon>Eukaryota</taxon>
        <taxon>Viridiplantae</taxon>
        <taxon>Streptophyta</taxon>
        <taxon>Embryophyta</taxon>
        <taxon>Tracheophyta</taxon>
        <taxon>Spermatophyta</taxon>
        <taxon>Magnoliopsida</taxon>
        <taxon>eudicotyledons</taxon>
        <taxon>Gunneridae</taxon>
        <taxon>Pentapetalae</taxon>
        <taxon>rosids</taxon>
        <taxon>malvids</taxon>
        <taxon>Malvales</taxon>
        <taxon>Dipterocarpaceae</taxon>
        <taxon>Rubroshorea</taxon>
    </lineage>
</organism>
<keyword evidence="3" id="KW-1185">Reference proteome</keyword>
<dbReference type="Proteomes" id="UP001054252">
    <property type="component" value="Unassembled WGS sequence"/>
</dbReference>
<reference evidence="2 3" key="1">
    <citation type="journal article" date="2021" name="Commun. Biol.">
        <title>The genome of Shorea leprosula (Dipterocarpaceae) highlights the ecological relevance of drought in aseasonal tropical rainforests.</title>
        <authorList>
            <person name="Ng K.K.S."/>
            <person name="Kobayashi M.J."/>
            <person name="Fawcett J.A."/>
            <person name="Hatakeyama M."/>
            <person name="Paape T."/>
            <person name="Ng C.H."/>
            <person name="Ang C.C."/>
            <person name="Tnah L.H."/>
            <person name="Lee C.T."/>
            <person name="Nishiyama T."/>
            <person name="Sese J."/>
            <person name="O'Brien M.J."/>
            <person name="Copetti D."/>
            <person name="Mohd Noor M.I."/>
            <person name="Ong R.C."/>
            <person name="Putra M."/>
            <person name="Sireger I.Z."/>
            <person name="Indrioko S."/>
            <person name="Kosugi Y."/>
            <person name="Izuno A."/>
            <person name="Isagi Y."/>
            <person name="Lee S.L."/>
            <person name="Shimizu K.K."/>
        </authorList>
    </citation>
    <scope>NUCLEOTIDE SEQUENCE [LARGE SCALE GENOMIC DNA]</scope>
    <source>
        <strain evidence="2">214</strain>
    </source>
</reference>
<evidence type="ECO:0000313" key="2">
    <source>
        <dbReference type="EMBL" id="GKV08515.1"/>
    </source>
</evidence>
<protein>
    <submittedName>
        <fullName evidence="2">Uncharacterized protein</fullName>
    </submittedName>
</protein>
<feature type="region of interest" description="Disordered" evidence="1">
    <location>
        <begin position="154"/>
        <end position="173"/>
    </location>
</feature>
<evidence type="ECO:0000313" key="3">
    <source>
        <dbReference type="Proteomes" id="UP001054252"/>
    </source>
</evidence>